<dbReference type="RefSeq" id="WP_086434232.1">
    <property type="nucleotide sequence ID" value="NZ_FXWH01000001.1"/>
</dbReference>
<comment type="caution">
    <text evidence="7">Lacks conserved residue(s) required for the propagation of feature annotation.</text>
</comment>
<comment type="cofactor">
    <cofactor evidence="1">
        <name>Zn(2+)</name>
        <dbReference type="ChEBI" id="CHEBI:29105"/>
    </cofactor>
</comment>
<comment type="similarity">
    <text evidence="2 7">Belongs to the peptidase M14 family.</text>
</comment>
<keyword evidence="6" id="KW-0482">Metalloprotease</keyword>
<name>A0A1Y6ERA9_9GAMM</name>
<dbReference type="PANTHER" id="PTHR11705">
    <property type="entry name" value="PROTEASE FAMILY M14 CARBOXYPEPTIDASE A,B"/>
    <property type="match status" value="1"/>
</dbReference>
<dbReference type="CDD" id="cd06238">
    <property type="entry name" value="M14-like"/>
    <property type="match status" value="1"/>
</dbReference>
<evidence type="ECO:0000259" key="9">
    <source>
        <dbReference type="PROSITE" id="PS52035"/>
    </source>
</evidence>
<keyword evidence="11" id="KW-1185">Reference proteome</keyword>
<sequence length="892" mass="98893">MKPAKVFRAASLALCCSGLFGLAQASTADLGLDVTYDTATPTVEKVLGYDLASRISSPEAIVTYLTALAEAHPDRVKLLDYGTSWEGRPLVYLAISSADNMANFDEFQTQIQQLADPRVTNTSGAESIMQSLPASIWLSYGVHGNEISSPEAALLTAYHLLAATDEKTQGYLDNTVVFIDPLQNPDGRGRFVNRYYQNAGMVHSADRISVEHNEPWPNGRTNHYLFDMNRDWLALTQPEIKGQVAELLKYYPLAFVDLHEMSGDSSYYFTPEAEPYNPYITESQREGLNWIGKNNGAWFDREGFDYFTREIFDAFYPGYGASWPAYHGALSMTYEMASSRGHEFRTKDGDILTYGDGVYRHFIASVATVETVSNRREALLNNFWEYRKSAIDEGRQHDERYLIFNPEKDAAATQKLAALMTDHGIDVQRAEESFKTCGTDYPQGTFIVDKAQPAYRMIGTLLDQQIDMAPHFIAEQERRRGNNLPDQIYDVTAWSLPLMFNVAPDTCGRTPRVATVAADNQRIKPGQVINADAEVAFLVPWGDMNAGRFLTAALRHDLVVKSSDLPFTLENGSKYPAGSLILTRSDNGADLVNKITAIANESGATVTGVDSSWVVDGPNFGSENVVRMHAPNIAIAWDEPASVLSAGNTRFVIERQFNYPVTAIRPNQLARADLSHYQVLILPGSYRDYQQSFGESGTSNLKEWIADGGVLITLGRATRYAVEQNFINSKRELAASDKEDVNGHDDSVTKGQLFETAAELQHAVDPADVDPYWVSGVLANTNVDQEHWLSAGVKPEVVSLVVGNDIYTPLTIDNGRNIATFAGPDDVLASGFIWDETRTQIAFKPLVMWQPKGKGMVISYTQEPTYRAYLDGLNVLFMNSIFRAAAHATPLR</sequence>
<dbReference type="OrthoDB" id="9758209at2"/>
<feature type="signal peptide" evidence="8">
    <location>
        <begin position="1"/>
        <end position="25"/>
    </location>
</feature>
<dbReference type="Proteomes" id="UP000194450">
    <property type="component" value="Unassembled WGS sequence"/>
</dbReference>
<evidence type="ECO:0000256" key="2">
    <source>
        <dbReference type="ARBA" id="ARBA00005988"/>
    </source>
</evidence>
<evidence type="ECO:0000313" key="11">
    <source>
        <dbReference type="Proteomes" id="UP000194450"/>
    </source>
</evidence>
<organism evidence="10 11">
    <name type="scientific">Pseudidiomarina planktonica</name>
    <dbReference type="NCBI Taxonomy" id="1323738"/>
    <lineage>
        <taxon>Bacteria</taxon>
        <taxon>Pseudomonadati</taxon>
        <taxon>Pseudomonadota</taxon>
        <taxon>Gammaproteobacteria</taxon>
        <taxon>Alteromonadales</taxon>
        <taxon>Idiomarinaceae</taxon>
        <taxon>Pseudidiomarina</taxon>
    </lineage>
</organism>
<evidence type="ECO:0000256" key="1">
    <source>
        <dbReference type="ARBA" id="ARBA00001947"/>
    </source>
</evidence>
<evidence type="ECO:0000313" key="10">
    <source>
        <dbReference type="EMBL" id="SMQ64866.1"/>
    </source>
</evidence>
<dbReference type="GO" id="GO:0006508">
    <property type="term" value="P:proteolysis"/>
    <property type="evidence" value="ECO:0007669"/>
    <property type="project" value="UniProtKB-KW"/>
</dbReference>
<dbReference type="SUPFAM" id="SSF53187">
    <property type="entry name" value="Zn-dependent exopeptidases"/>
    <property type="match status" value="1"/>
</dbReference>
<evidence type="ECO:0000256" key="8">
    <source>
        <dbReference type="SAM" id="SignalP"/>
    </source>
</evidence>
<proteinExistence type="inferred from homology"/>
<keyword evidence="4" id="KW-0378">Hydrolase</keyword>
<dbReference type="SMART" id="SM00631">
    <property type="entry name" value="Zn_pept"/>
    <property type="match status" value="1"/>
</dbReference>
<keyword evidence="3" id="KW-0645">Protease</keyword>
<accession>A0A1Y6ERA9</accession>
<keyword evidence="5" id="KW-0862">Zinc</keyword>
<evidence type="ECO:0000256" key="6">
    <source>
        <dbReference type="ARBA" id="ARBA00023049"/>
    </source>
</evidence>
<feature type="domain" description="Peptidase M14" evidence="9">
    <location>
        <begin position="54"/>
        <end position="386"/>
    </location>
</feature>
<evidence type="ECO:0000256" key="4">
    <source>
        <dbReference type="ARBA" id="ARBA00022801"/>
    </source>
</evidence>
<dbReference type="Pfam" id="PF00246">
    <property type="entry name" value="Peptidase_M14"/>
    <property type="match status" value="1"/>
</dbReference>
<dbReference type="GO" id="GO:0005615">
    <property type="term" value="C:extracellular space"/>
    <property type="evidence" value="ECO:0007669"/>
    <property type="project" value="TreeGrafter"/>
</dbReference>
<dbReference type="SUPFAM" id="SSF52317">
    <property type="entry name" value="Class I glutamine amidotransferase-like"/>
    <property type="match status" value="1"/>
</dbReference>
<dbReference type="InterPro" id="IPR029062">
    <property type="entry name" value="Class_I_gatase-like"/>
</dbReference>
<evidence type="ECO:0000256" key="7">
    <source>
        <dbReference type="PROSITE-ProRule" id="PRU01379"/>
    </source>
</evidence>
<evidence type="ECO:0000256" key="3">
    <source>
        <dbReference type="ARBA" id="ARBA00022670"/>
    </source>
</evidence>
<protein>
    <submittedName>
        <fullName evidence="10">Zinc carboxypeptidase</fullName>
    </submittedName>
</protein>
<feature type="chain" id="PRO_5011010313" evidence="8">
    <location>
        <begin position="26"/>
        <end position="892"/>
    </location>
</feature>
<dbReference type="Gene3D" id="3.40.630.10">
    <property type="entry name" value="Zn peptidases"/>
    <property type="match status" value="1"/>
</dbReference>
<dbReference type="EMBL" id="FXWH01000001">
    <property type="protein sequence ID" value="SMQ64866.1"/>
    <property type="molecule type" value="Genomic_DNA"/>
</dbReference>
<evidence type="ECO:0000256" key="5">
    <source>
        <dbReference type="ARBA" id="ARBA00022833"/>
    </source>
</evidence>
<gene>
    <name evidence="10" type="ORF">SAMN06297229_1123</name>
</gene>
<reference evidence="11" key="1">
    <citation type="submission" date="2017-04" db="EMBL/GenBank/DDBJ databases">
        <authorList>
            <person name="Varghese N."/>
            <person name="Submissions S."/>
        </authorList>
    </citation>
    <scope>NUCLEOTIDE SEQUENCE [LARGE SCALE GENOMIC DNA]</scope>
</reference>
<dbReference type="AlphaFoldDB" id="A0A1Y6ERA9"/>
<dbReference type="PROSITE" id="PS52035">
    <property type="entry name" value="PEPTIDASE_M14"/>
    <property type="match status" value="1"/>
</dbReference>
<keyword evidence="10" id="KW-0121">Carboxypeptidase</keyword>
<dbReference type="GO" id="GO:0004181">
    <property type="term" value="F:metallocarboxypeptidase activity"/>
    <property type="evidence" value="ECO:0007669"/>
    <property type="project" value="InterPro"/>
</dbReference>
<dbReference type="InterPro" id="IPR000834">
    <property type="entry name" value="Peptidase_M14"/>
</dbReference>
<dbReference type="GO" id="GO:0008270">
    <property type="term" value="F:zinc ion binding"/>
    <property type="evidence" value="ECO:0007669"/>
    <property type="project" value="InterPro"/>
</dbReference>
<dbReference type="PANTHER" id="PTHR11705:SF143">
    <property type="entry name" value="SLL0236 PROTEIN"/>
    <property type="match status" value="1"/>
</dbReference>
<keyword evidence="8" id="KW-0732">Signal</keyword>